<reference evidence="7 8" key="1">
    <citation type="submission" date="2017-02" db="EMBL/GenBank/DDBJ databases">
        <title>Pseudoalteromonas ulvae TC14 Genome.</title>
        <authorList>
            <person name="Molmeret M."/>
        </authorList>
    </citation>
    <scope>NUCLEOTIDE SEQUENCE [LARGE SCALE GENOMIC DNA]</scope>
    <source>
        <strain evidence="7">TC14</strain>
    </source>
</reference>
<dbReference type="GO" id="GO:1990351">
    <property type="term" value="C:transporter complex"/>
    <property type="evidence" value="ECO:0007669"/>
    <property type="project" value="TreeGrafter"/>
</dbReference>
<dbReference type="HAMAP" id="MF_01186">
    <property type="entry name" value="LPS_assembly_LptE"/>
    <property type="match status" value="1"/>
</dbReference>
<dbReference type="PANTHER" id="PTHR38098">
    <property type="entry name" value="LPS-ASSEMBLY LIPOPROTEIN LPTE"/>
    <property type="match status" value="1"/>
</dbReference>
<keyword evidence="4 6" id="KW-0998">Cell outer membrane</keyword>
<evidence type="ECO:0000256" key="2">
    <source>
        <dbReference type="ARBA" id="ARBA00023136"/>
    </source>
</evidence>
<comment type="subcellular location">
    <subcellularLocation>
        <location evidence="6">Cell outer membrane</location>
        <topology evidence="6">Lipid-anchor</topology>
    </subcellularLocation>
</comment>
<dbReference type="AlphaFoldDB" id="A0A244CWB3"/>
<dbReference type="Pfam" id="PF04390">
    <property type="entry name" value="LptE"/>
    <property type="match status" value="1"/>
</dbReference>
<sequence>MWLPTKMFRTSTFLGYIALSLCILVTAGCGFTLKQASNLPTDLQQLTFSAVDPQSDLYRIMKKQFSLAKIDYKNEVRADRAELTLLSDQLDRRTLSLFPNGQVAEYELTYGVRYQVTRPGAQATEQYFEIYRNYQDDPDSALAKAKELELILSEMRLQASRRIIRELAQL</sequence>
<accession>A0A244CWB3</accession>
<evidence type="ECO:0000256" key="4">
    <source>
        <dbReference type="ARBA" id="ARBA00023237"/>
    </source>
</evidence>
<dbReference type="GO" id="GO:0001530">
    <property type="term" value="F:lipopolysaccharide binding"/>
    <property type="evidence" value="ECO:0007669"/>
    <property type="project" value="TreeGrafter"/>
</dbReference>
<evidence type="ECO:0000256" key="3">
    <source>
        <dbReference type="ARBA" id="ARBA00023139"/>
    </source>
</evidence>
<dbReference type="EMBL" id="MWPV01000001">
    <property type="protein sequence ID" value="OUL59529.1"/>
    <property type="molecule type" value="Genomic_DNA"/>
</dbReference>
<evidence type="ECO:0000256" key="6">
    <source>
        <dbReference type="HAMAP-Rule" id="MF_01186"/>
    </source>
</evidence>
<keyword evidence="5 6" id="KW-0449">Lipoprotein</keyword>
<comment type="subunit">
    <text evidence="6">Component of the lipopolysaccharide transport and assembly complex. Interacts with LptD.</text>
</comment>
<dbReference type="GO" id="GO:0043165">
    <property type="term" value="P:Gram-negative-bacterium-type cell outer membrane assembly"/>
    <property type="evidence" value="ECO:0007669"/>
    <property type="project" value="UniProtKB-UniRule"/>
</dbReference>
<dbReference type="InterPro" id="IPR007485">
    <property type="entry name" value="LPS_assembly_LptE"/>
</dbReference>
<gene>
    <name evidence="6" type="primary">lptE</name>
    <name evidence="7" type="ORF">B1199_04490</name>
</gene>
<proteinExistence type="inferred from homology"/>
<dbReference type="Proteomes" id="UP000194841">
    <property type="component" value="Unassembled WGS sequence"/>
</dbReference>
<comment type="function">
    <text evidence="6">Together with LptD, is involved in the assembly of lipopolysaccharide (LPS) at the surface of the outer membrane. Required for the proper assembly of LptD. Binds LPS and may serve as the LPS recognition site at the outer membrane.</text>
</comment>
<comment type="caution">
    <text evidence="7">The sequence shown here is derived from an EMBL/GenBank/DDBJ whole genome shotgun (WGS) entry which is preliminary data.</text>
</comment>
<dbReference type="PANTHER" id="PTHR38098:SF1">
    <property type="entry name" value="LPS-ASSEMBLY LIPOPROTEIN LPTE"/>
    <property type="match status" value="1"/>
</dbReference>
<evidence type="ECO:0000256" key="5">
    <source>
        <dbReference type="ARBA" id="ARBA00023288"/>
    </source>
</evidence>
<dbReference type="GO" id="GO:0015920">
    <property type="term" value="P:lipopolysaccharide transport"/>
    <property type="evidence" value="ECO:0007669"/>
    <property type="project" value="TreeGrafter"/>
</dbReference>
<evidence type="ECO:0000256" key="1">
    <source>
        <dbReference type="ARBA" id="ARBA00022729"/>
    </source>
</evidence>
<dbReference type="PROSITE" id="PS51257">
    <property type="entry name" value="PROKAR_LIPOPROTEIN"/>
    <property type="match status" value="1"/>
</dbReference>
<protein>
    <recommendedName>
        <fullName evidence="6">LPS-assembly lipoprotein LptE</fullName>
    </recommendedName>
</protein>
<keyword evidence="1 6" id="KW-0732">Signal</keyword>
<evidence type="ECO:0000313" key="7">
    <source>
        <dbReference type="EMBL" id="OUL59529.1"/>
    </source>
</evidence>
<organism evidence="7 8">
    <name type="scientific">Pseudoalteromonas ulvae</name>
    <dbReference type="NCBI Taxonomy" id="107327"/>
    <lineage>
        <taxon>Bacteria</taxon>
        <taxon>Pseudomonadati</taxon>
        <taxon>Pseudomonadota</taxon>
        <taxon>Gammaproteobacteria</taxon>
        <taxon>Alteromonadales</taxon>
        <taxon>Pseudoalteromonadaceae</taxon>
        <taxon>Pseudoalteromonas</taxon>
    </lineage>
</organism>
<name>A0A244CWB3_PSEDV</name>
<keyword evidence="3 6" id="KW-0564">Palmitate</keyword>
<keyword evidence="8" id="KW-1185">Reference proteome</keyword>
<evidence type="ECO:0000313" key="8">
    <source>
        <dbReference type="Proteomes" id="UP000194841"/>
    </source>
</evidence>
<dbReference type="GO" id="GO:0009279">
    <property type="term" value="C:cell outer membrane"/>
    <property type="evidence" value="ECO:0007669"/>
    <property type="project" value="UniProtKB-SubCell"/>
</dbReference>
<dbReference type="Gene3D" id="3.30.160.150">
    <property type="entry name" value="Lipoprotein like domain"/>
    <property type="match status" value="1"/>
</dbReference>
<keyword evidence="2 6" id="KW-0472">Membrane</keyword>
<comment type="similarity">
    <text evidence="6">Belongs to the LptE lipoprotein family.</text>
</comment>